<dbReference type="AlphaFoldDB" id="A0A4Z0ZU99"/>
<evidence type="ECO:0000313" key="1">
    <source>
        <dbReference type="EMBL" id="TGL67517.1"/>
    </source>
</evidence>
<protein>
    <submittedName>
        <fullName evidence="1">Uncharacterized protein</fullName>
    </submittedName>
</protein>
<reference evidence="1" key="1">
    <citation type="journal article" date="2019" name="PLoS Negl. Trop. Dis.">
        <title>Revisiting the worldwide diversity of Leptospira species in the environment.</title>
        <authorList>
            <person name="Vincent A.T."/>
            <person name="Schiettekatte O."/>
            <person name="Bourhy P."/>
            <person name="Veyrier F.J."/>
            <person name="Picardeau M."/>
        </authorList>
    </citation>
    <scope>NUCLEOTIDE SEQUENCE [LARGE SCALE GENOMIC DNA]</scope>
    <source>
        <strain evidence="1">201702451</strain>
    </source>
</reference>
<dbReference type="EMBL" id="RQGH01000023">
    <property type="protein sequence ID" value="TGL67517.1"/>
    <property type="molecule type" value="Genomic_DNA"/>
</dbReference>
<evidence type="ECO:0000313" key="2">
    <source>
        <dbReference type="Proteomes" id="UP000297567"/>
    </source>
</evidence>
<name>A0A4Z0ZU99_9LEPT</name>
<dbReference type="Proteomes" id="UP000297567">
    <property type="component" value="Unassembled WGS sequence"/>
</dbReference>
<sequence length="363" mass="42640">MHRILLILLTSICIITNFHCSNGMVLRSIDPPKNEFPYTKRLPFLATTCYPSHALHKEKFSPLELVSIWEDGQFRKQILGNEPFDAIEDLRIYQSHEYFWELSFIPFFSRYNCNEYHITGYLLYFDSNTKQKLATYLDKKRKDNPIELPIMLVREYELADSETLKKKQKADPINVSFHTKYSTAPDHRDPFSNYQIWESKPKSELRSIPDSRLIEYCLEFPYECATDPNYVSEVKNRISKSEIQSSESFKTSFQKNVKQKIKTTNFGCYCRLTSDTSIYKSCPIDNFGLDSICKEKTDCTLKQNDTGPAICIKKYKESLSKLINSKESKDKIHTEPENFNRMVYYAKKFLAFELLNELSDERN</sequence>
<proteinExistence type="predicted"/>
<comment type="caution">
    <text evidence="1">The sequence shown here is derived from an EMBL/GenBank/DDBJ whole genome shotgun (WGS) entry which is preliminary data.</text>
</comment>
<organism evidence="1 2">
    <name type="scientific">Leptospira jelokensis</name>
    <dbReference type="NCBI Taxonomy" id="2484931"/>
    <lineage>
        <taxon>Bacteria</taxon>
        <taxon>Pseudomonadati</taxon>
        <taxon>Spirochaetota</taxon>
        <taxon>Spirochaetia</taxon>
        <taxon>Leptospirales</taxon>
        <taxon>Leptospiraceae</taxon>
        <taxon>Leptospira</taxon>
    </lineage>
</organism>
<accession>A0A4Z0ZU99</accession>
<keyword evidence="2" id="KW-1185">Reference proteome</keyword>
<gene>
    <name evidence="1" type="ORF">EHQ62_08940</name>
</gene>
<dbReference type="RefSeq" id="WP_135642021.1">
    <property type="nucleotide sequence ID" value="NZ_RQGH01000023.1"/>
</dbReference>